<dbReference type="GO" id="GO:0008270">
    <property type="term" value="F:zinc ion binding"/>
    <property type="evidence" value="ECO:0007669"/>
    <property type="project" value="TreeGrafter"/>
</dbReference>
<dbReference type="PANTHER" id="PTHR11271:SF6">
    <property type="entry name" value="GUANINE DEAMINASE"/>
    <property type="match status" value="1"/>
</dbReference>
<reference evidence="5" key="1">
    <citation type="submission" date="2021-06" db="EMBL/GenBank/DDBJ databases">
        <authorList>
            <person name="Kallberg Y."/>
            <person name="Tangrot J."/>
            <person name="Rosling A."/>
        </authorList>
    </citation>
    <scope>NUCLEOTIDE SEQUENCE</scope>
    <source>
        <strain evidence="5">CL551</strain>
    </source>
</reference>
<keyword evidence="6" id="KW-1185">Reference proteome</keyword>
<dbReference type="EMBL" id="CAJVPV010040670">
    <property type="protein sequence ID" value="CAG8760700.1"/>
    <property type="molecule type" value="Genomic_DNA"/>
</dbReference>
<proteinExistence type="predicted"/>
<accession>A0A9N9NSU4</accession>
<dbReference type="OrthoDB" id="194468at2759"/>
<dbReference type="InterPro" id="IPR011059">
    <property type="entry name" value="Metal-dep_hydrolase_composite"/>
</dbReference>
<evidence type="ECO:0000256" key="4">
    <source>
        <dbReference type="ARBA" id="ARBA00022833"/>
    </source>
</evidence>
<keyword evidence="4" id="KW-0862">Zinc</keyword>
<dbReference type="GO" id="GO:0046098">
    <property type="term" value="P:guanine metabolic process"/>
    <property type="evidence" value="ECO:0007669"/>
    <property type="project" value="TreeGrafter"/>
</dbReference>
<evidence type="ECO:0000313" key="5">
    <source>
        <dbReference type="EMBL" id="CAG8760700.1"/>
    </source>
</evidence>
<name>A0A9N9NSU4_9GLOM</name>
<dbReference type="Gene3D" id="3.20.20.140">
    <property type="entry name" value="Metal-dependent hydrolases"/>
    <property type="match status" value="1"/>
</dbReference>
<dbReference type="Proteomes" id="UP000789342">
    <property type="component" value="Unassembled WGS sequence"/>
</dbReference>
<keyword evidence="2" id="KW-0479">Metal-binding</keyword>
<dbReference type="Gene3D" id="2.30.40.10">
    <property type="entry name" value="Urease, subunit C, domain 1"/>
    <property type="match status" value="1"/>
</dbReference>
<keyword evidence="3" id="KW-0378">Hydrolase</keyword>
<feature type="non-terminal residue" evidence="5">
    <location>
        <position position="97"/>
    </location>
</feature>
<comment type="caution">
    <text evidence="5">The sequence shown here is derived from an EMBL/GenBank/DDBJ whole genome shotgun (WGS) entry which is preliminary data.</text>
</comment>
<comment type="cofactor">
    <cofactor evidence="1">
        <name>Zn(2+)</name>
        <dbReference type="ChEBI" id="CHEBI:29105"/>
    </cofactor>
</comment>
<protein>
    <submittedName>
        <fullName evidence="5">2234_t:CDS:1</fullName>
    </submittedName>
</protein>
<sequence>LYLRMTSTTISLVFHGTLIHSLSLTKLEIIQSALLGIDEFGKIAFVEKNLTDQNTNSILNKWETAGAKIVRLSKRQFLIPGFVDTHTHAPQYPNAGT</sequence>
<dbReference type="PANTHER" id="PTHR11271">
    <property type="entry name" value="GUANINE DEAMINASE"/>
    <property type="match status" value="1"/>
</dbReference>
<evidence type="ECO:0000313" key="6">
    <source>
        <dbReference type="Proteomes" id="UP000789342"/>
    </source>
</evidence>
<dbReference type="GO" id="GO:0005829">
    <property type="term" value="C:cytosol"/>
    <property type="evidence" value="ECO:0007669"/>
    <property type="project" value="TreeGrafter"/>
</dbReference>
<evidence type="ECO:0000256" key="1">
    <source>
        <dbReference type="ARBA" id="ARBA00001947"/>
    </source>
</evidence>
<evidence type="ECO:0000256" key="3">
    <source>
        <dbReference type="ARBA" id="ARBA00022801"/>
    </source>
</evidence>
<dbReference type="InterPro" id="IPR051607">
    <property type="entry name" value="Metallo-dep_hydrolases"/>
</dbReference>
<gene>
    <name evidence="5" type="ORF">AMORRO_LOCUS15895</name>
</gene>
<evidence type="ECO:0000256" key="2">
    <source>
        <dbReference type="ARBA" id="ARBA00022723"/>
    </source>
</evidence>
<feature type="non-terminal residue" evidence="5">
    <location>
        <position position="1"/>
    </location>
</feature>
<organism evidence="5 6">
    <name type="scientific">Acaulospora morrowiae</name>
    <dbReference type="NCBI Taxonomy" id="94023"/>
    <lineage>
        <taxon>Eukaryota</taxon>
        <taxon>Fungi</taxon>
        <taxon>Fungi incertae sedis</taxon>
        <taxon>Mucoromycota</taxon>
        <taxon>Glomeromycotina</taxon>
        <taxon>Glomeromycetes</taxon>
        <taxon>Diversisporales</taxon>
        <taxon>Acaulosporaceae</taxon>
        <taxon>Acaulospora</taxon>
    </lineage>
</organism>
<dbReference type="GO" id="GO:0008892">
    <property type="term" value="F:guanine deaminase activity"/>
    <property type="evidence" value="ECO:0007669"/>
    <property type="project" value="TreeGrafter"/>
</dbReference>
<dbReference type="AlphaFoldDB" id="A0A9N9NSU4"/>